<keyword evidence="1 4" id="KW-0479">Metal-binding</keyword>
<dbReference type="Gene3D" id="2.30.30.1190">
    <property type="match status" value="1"/>
</dbReference>
<feature type="compositionally biased region" description="Polar residues" evidence="5">
    <location>
        <begin position="489"/>
        <end position="504"/>
    </location>
</feature>
<feature type="compositionally biased region" description="Basic residues" evidence="5">
    <location>
        <begin position="123"/>
        <end position="132"/>
    </location>
</feature>
<organism evidence="7 8">
    <name type="scientific">Rubroshorea leprosula</name>
    <dbReference type="NCBI Taxonomy" id="152421"/>
    <lineage>
        <taxon>Eukaryota</taxon>
        <taxon>Viridiplantae</taxon>
        <taxon>Streptophyta</taxon>
        <taxon>Embryophyta</taxon>
        <taxon>Tracheophyta</taxon>
        <taxon>Spermatophyta</taxon>
        <taxon>Magnoliopsida</taxon>
        <taxon>eudicotyledons</taxon>
        <taxon>Gunneridae</taxon>
        <taxon>Pentapetalae</taxon>
        <taxon>rosids</taxon>
        <taxon>malvids</taxon>
        <taxon>Malvales</taxon>
        <taxon>Dipterocarpaceae</taxon>
        <taxon>Rubroshorea</taxon>
    </lineage>
</organism>
<dbReference type="GO" id="GO:0008270">
    <property type="term" value="F:zinc ion binding"/>
    <property type="evidence" value="ECO:0007669"/>
    <property type="project" value="UniProtKB-KW"/>
</dbReference>
<feature type="compositionally biased region" description="Basic and acidic residues" evidence="5">
    <location>
        <begin position="776"/>
        <end position="788"/>
    </location>
</feature>
<dbReference type="Pfam" id="PF14608">
    <property type="entry name" value="zf-CCCH_2"/>
    <property type="match status" value="2"/>
</dbReference>
<feature type="domain" description="C3H1-type" evidence="6">
    <location>
        <begin position="164"/>
        <end position="191"/>
    </location>
</feature>
<feature type="region of interest" description="Disordered" evidence="5">
    <location>
        <begin position="262"/>
        <end position="285"/>
    </location>
</feature>
<feature type="region of interest" description="Disordered" evidence="5">
    <location>
        <begin position="718"/>
        <end position="788"/>
    </location>
</feature>
<evidence type="ECO:0000256" key="2">
    <source>
        <dbReference type="ARBA" id="ARBA00022771"/>
    </source>
</evidence>
<reference evidence="7 8" key="1">
    <citation type="journal article" date="2021" name="Commun. Biol.">
        <title>The genome of Shorea leprosula (Dipterocarpaceae) highlights the ecological relevance of drought in aseasonal tropical rainforests.</title>
        <authorList>
            <person name="Ng K.K.S."/>
            <person name="Kobayashi M.J."/>
            <person name="Fawcett J.A."/>
            <person name="Hatakeyama M."/>
            <person name="Paape T."/>
            <person name="Ng C.H."/>
            <person name="Ang C.C."/>
            <person name="Tnah L.H."/>
            <person name="Lee C.T."/>
            <person name="Nishiyama T."/>
            <person name="Sese J."/>
            <person name="O'Brien M.J."/>
            <person name="Copetti D."/>
            <person name="Mohd Noor M.I."/>
            <person name="Ong R.C."/>
            <person name="Putra M."/>
            <person name="Sireger I.Z."/>
            <person name="Indrioko S."/>
            <person name="Kosugi Y."/>
            <person name="Izuno A."/>
            <person name="Isagi Y."/>
            <person name="Lee S.L."/>
            <person name="Shimizu K.K."/>
        </authorList>
    </citation>
    <scope>NUCLEOTIDE SEQUENCE [LARGE SCALE GENOMIC DNA]</scope>
    <source>
        <strain evidence="7">214</strain>
    </source>
</reference>
<feature type="region of interest" description="Disordered" evidence="5">
    <location>
        <begin position="45"/>
        <end position="160"/>
    </location>
</feature>
<dbReference type="SUPFAM" id="SSF90229">
    <property type="entry name" value="CCCH zinc finger"/>
    <property type="match status" value="1"/>
</dbReference>
<feature type="region of interest" description="Disordered" evidence="5">
    <location>
        <begin position="1"/>
        <end position="30"/>
    </location>
</feature>
<dbReference type="Pfam" id="PF00642">
    <property type="entry name" value="zf-CCCH"/>
    <property type="match status" value="1"/>
</dbReference>
<evidence type="ECO:0000256" key="4">
    <source>
        <dbReference type="PROSITE-ProRule" id="PRU00723"/>
    </source>
</evidence>
<feature type="region of interest" description="Disordered" evidence="5">
    <location>
        <begin position="317"/>
        <end position="381"/>
    </location>
</feature>
<dbReference type="InterPro" id="IPR036855">
    <property type="entry name" value="Znf_CCCH_sf"/>
</dbReference>
<keyword evidence="2 4" id="KW-0863">Zinc-finger</keyword>
<proteinExistence type="predicted"/>
<feature type="region of interest" description="Disordered" evidence="5">
    <location>
        <begin position="489"/>
        <end position="511"/>
    </location>
</feature>
<feature type="compositionally biased region" description="Basic and acidic residues" evidence="5">
    <location>
        <begin position="317"/>
        <end position="347"/>
    </location>
</feature>
<dbReference type="PROSITE" id="PS50103">
    <property type="entry name" value="ZF_C3H1"/>
    <property type="match status" value="3"/>
</dbReference>
<dbReference type="EMBL" id="BPVZ01000047">
    <property type="protein sequence ID" value="GKV17246.1"/>
    <property type="molecule type" value="Genomic_DNA"/>
</dbReference>
<dbReference type="InterPro" id="IPR000571">
    <property type="entry name" value="Znf_CCCH"/>
</dbReference>
<gene>
    <name evidence="7" type="ORF">SLEP1_g27778</name>
</gene>
<feature type="domain" description="C3H1-type" evidence="6">
    <location>
        <begin position="224"/>
        <end position="251"/>
    </location>
</feature>
<evidence type="ECO:0000256" key="1">
    <source>
        <dbReference type="ARBA" id="ARBA00022723"/>
    </source>
</evidence>
<evidence type="ECO:0000313" key="7">
    <source>
        <dbReference type="EMBL" id="GKV17246.1"/>
    </source>
</evidence>
<dbReference type="PANTHER" id="PTHR36886:SF8">
    <property type="entry name" value="ZINC FINGER CCCH DOMAIN-CONTAINING PROTEIN 38"/>
    <property type="match status" value="1"/>
</dbReference>
<dbReference type="AlphaFoldDB" id="A0AAV5K296"/>
<dbReference type="InterPro" id="IPR057031">
    <property type="entry name" value="SFR19-like_C"/>
</dbReference>
<feature type="compositionally biased region" description="Basic and acidic residues" evidence="5">
    <location>
        <begin position="10"/>
        <end position="30"/>
    </location>
</feature>
<keyword evidence="8" id="KW-1185">Reference proteome</keyword>
<dbReference type="SMART" id="SM00356">
    <property type="entry name" value="ZnF_C3H1"/>
    <property type="match status" value="3"/>
</dbReference>
<evidence type="ECO:0000256" key="5">
    <source>
        <dbReference type="SAM" id="MobiDB-lite"/>
    </source>
</evidence>
<accession>A0AAV5K296</accession>
<feature type="zinc finger region" description="C3H1-type" evidence="4">
    <location>
        <begin position="164"/>
        <end position="191"/>
    </location>
</feature>
<dbReference type="Gene3D" id="3.30.1370.210">
    <property type="match status" value="1"/>
</dbReference>
<dbReference type="InterPro" id="IPR052650">
    <property type="entry name" value="Zinc_finger_CCCH"/>
</dbReference>
<protein>
    <recommendedName>
        <fullName evidence="6">C3H1-type domain-containing protein</fullName>
    </recommendedName>
</protein>
<feature type="zinc finger region" description="C3H1-type" evidence="4">
    <location>
        <begin position="224"/>
        <end position="251"/>
    </location>
</feature>
<dbReference type="Proteomes" id="UP001054252">
    <property type="component" value="Unassembled WGS sequence"/>
</dbReference>
<name>A0AAV5K296_9ROSI</name>
<evidence type="ECO:0000313" key="8">
    <source>
        <dbReference type="Proteomes" id="UP001054252"/>
    </source>
</evidence>
<feature type="domain" description="C3H1-type" evidence="6">
    <location>
        <begin position="286"/>
        <end position="313"/>
    </location>
</feature>
<feature type="compositionally biased region" description="Basic and acidic residues" evidence="5">
    <location>
        <begin position="746"/>
        <end position="764"/>
    </location>
</feature>
<evidence type="ECO:0000259" key="6">
    <source>
        <dbReference type="PROSITE" id="PS50103"/>
    </source>
</evidence>
<evidence type="ECO:0000256" key="3">
    <source>
        <dbReference type="ARBA" id="ARBA00022833"/>
    </source>
</evidence>
<keyword evidence="3 4" id="KW-0862">Zinc</keyword>
<dbReference type="Pfam" id="PF23030">
    <property type="entry name" value="SCAF11-like_C"/>
    <property type="match status" value="1"/>
</dbReference>
<comment type="caution">
    <text evidence="7">The sequence shown here is derived from an EMBL/GenBank/DDBJ whole genome shotgun (WGS) entry which is preliminary data.</text>
</comment>
<sequence length="874" mass="97183">MSGSGRKRSSKWDLKEERQHSLENVRESFRPVKAGLSYRDRELERGWFPPDVAGRNGNKWSVMESNEMIKSKHRSPSREPLPVNRGSYKSDGIDVDSMKMSPGFDDWRQQNRRHSPKSDWNRTRRSRSRSWSRSRSPSRSQSQSPIRGFRRQSGFHEKGRIRSGVSTQLCKDFGVGRCRRGSQCPFLHHEIQSHEDSWDNKRRKSVATKHFVPNDSKEFIMKGERSTNCCTEYLKGNCRRGASCRFVHDGASDVFGRGSMNEVTSERDIRNRDASPEGRVEQAPRRNTDIPCKFFAAGSCRKGKYCRFSHHVQARISPERRSRDDRREQGSNVEDMDKLWDAPKLSDADASNGVKRPWSEPKWTDTDTVNDAEKSWNGPKWSDTNTYIEAVKLTEEKNGQMGDSGPRISGWSTDHRLDHGSDINGALSEPKVSRVTVDSNKKEALQRKMENASVNVGHSEPRGTNELLVDMEMSPEWNYTIRPSNNALKQESLSTHEQATSKEASSWMPDGSSVLQPISIENSNVQHENITREGAAVALPYEGKNIIGNSAASLIDLNSANGVPGQSFGQNYPSSSSVPYSSLNAVGHGKPVISSQSSGGSVNDPQNLVLLHEATLNSKLNVGVANLAQVTSGTPPTQNMVPSFANSGGPVQPPSEATLNSNQDIPLHKQYGPISDSMESTKRDMSNKPPGFSLNSAGQIGITDGKLEVLSNKLLPSFAARPNSGENHNNQSSEKEHNLEPGRISEVMKAENGEGAEETKKIQEPNKGGLLENIDGDVKADESKKSKDSKGVRAFKFALVEFVKDLLKPAWKEGQISKEAYKNIVKKAVDKVTSTMQGTNIPQTQEKIDQYLSSSKPKLSKLVQAYVEKFQKAN</sequence>
<feature type="compositionally biased region" description="Low complexity" evidence="5">
    <location>
        <begin position="133"/>
        <end position="145"/>
    </location>
</feature>
<dbReference type="PANTHER" id="PTHR36886">
    <property type="entry name" value="PROTEIN FRIGIDA-ESSENTIAL 1"/>
    <property type="match status" value="1"/>
</dbReference>
<feature type="zinc finger region" description="C3H1-type" evidence="4">
    <location>
        <begin position="286"/>
        <end position="313"/>
    </location>
</feature>
<feature type="compositionally biased region" description="Basic and acidic residues" evidence="5">
    <location>
        <begin position="264"/>
        <end position="285"/>
    </location>
</feature>